<keyword evidence="1" id="KW-0732">Signal</keyword>
<evidence type="ECO:0000313" key="3">
    <source>
        <dbReference type="Proteomes" id="UP000822688"/>
    </source>
</evidence>
<name>A0A8T0GZS0_CERPU</name>
<sequence>MNACLLIDWVFLSDRVSLYLLNSDGGNCASVYVSGLLSLGHLHSGVVYQSGTCVFRIILKVDLVCSHVSNWKTVIKNRLVFI</sequence>
<dbReference type="Proteomes" id="UP000822688">
    <property type="component" value="Chromosome 8"/>
</dbReference>
<gene>
    <name evidence="2" type="ORF">KC19_8G104700</name>
</gene>
<accession>A0A8T0GZS0</accession>
<organism evidence="2 3">
    <name type="scientific">Ceratodon purpureus</name>
    <name type="common">Fire moss</name>
    <name type="synonym">Dicranum purpureum</name>
    <dbReference type="NCBI Taxonomy" id="3225"/>
    <lineage>
        <taxon>Eukaryota</taxon>
        <taxon>Viridiplantae</taxon>
        <taxon>Streptophyta</taxon>
        <taxon>Embryophyta</taxon>
        <taxon>Bryophyta</taxon>
        <taxon>Bryophytina</taxon>
        <taxon>Bryopsida</taxon>
        <taxon>Dicranidae</taxon>
        <taxon>Pseudoditrichales</taxon>
        <taxon>Ditrichaceae</taxon>
        <taxon>Ceratodon</taxon>
    </lineage>
</organism>
<proteinExistence type="predicted"/>
<dbReference type="AlphaFoldDB" id="A0A8T0GZS0"/>
<keyword evidence="3" id="KW-1185">Reference proteome</keyword>
<dbReference type="EMBL" id="CM026429">
    <property type="protein sequence ID" value="KAG0564363.1"/>
    <property type="molecule type" value="Genomic_DNA"/>
</dbReference>
<feature type="chain" id="PRO_5035801892" description="Secreted protein" evidence="1">
    <location>
        <begin position="19"/>
        <end position="82"/>
    </location>
</feature>
<protein>
    <recommendedName>
        <fullName evidence="4">Secreted protein</fullName>
    </recommendedName>
</protein>
<reference evidence="2" key="1">
    <citation type="submission" date="2020-06" db="EMBL/GenBank/DDBJ databases">
        <title>WGS assembly of Ceratodon purpureus strain R40.</title>
        <authorList>
            <person name="Carey S.B."/>
            <person name="Jenkins J."/>
            <person name="Shu S."/>
            <person name="Lovell J.T."/>
            <person name="Sreedasyam A."/>
            <person name="Maumus F."/>
            <person name="Tiley G.P."/>
            <person name="Fernandez-Pozo N."/>
            <person name="Barry K."/>
            <person name="Chen C."/>
            <person name="Wang M."/>
            <person name="Lipzen A."/>
            <person name="Daum C."/>
            <person name="Saski C.A."/>
            <person name="Payton A.C."/>
            <person name="Mcbreen J.C."/>
            <person name="Conrad R.E."/>
            <person name="Kollar L.M."/>
            <person name="Olsson S."/>
            <person name="Huttunen S."/>
            <person name="Landis J.B."/>
            <person name="Wickett N.J."/>
            <person name="Johnson M.G."/>
            <person name="Rensing S.A."/>
            <person name="Grimwood J."/>
            <person name="Schmutz J."/>
            <person name="Mcdaniel S.F."/>
        </authorList>
    </citation>
    <scope>NUCLEOTIDE SEQUENCE</scope>
    <source>
        <strain evidence="2">R40</strain>
    </source>
</reference>
<feature type="signal peptide" evidence="1">
    <location>
        <begin position="1"/>
        <end position="18"/>
    </location>
</feature>
<comment type="caution">
    <text evidence="2">The sequence shown here is derived from an EMBL/GenBank/DDBJ whole genome shotgun (WGS) entry which is preliminary data.</text>
</comment>
<evidence type="ECO:0000256" key="1">
    <source>
        <dbReference type="SAM" id="SignalP"/>
    </source>
</evidence>
<evidence type="ECO:0008006" key="4">
    <source>
        <dbReference type="Google" id="ProtNLM"/>
    </source>
</evidence>
<evidence type="ECO:0000313" key="2">
    <source>
        <dbReference type="EMBL" id="KAG0564363.1"/>
    </source>
</evidence>